<gene>
    <name evidence="2" type="ORF">PoMZ_03905</name>
</gene>
<feature type="region of interest" description="Disordered" evidence="1">
    <location>
        <begin position="58"/>
        <end position="85"/>
    </location>
</feature>
<dbReference type="Proteomes" id="UP000294847">
    <property type="component" value="Chromosome 3"/>
</dbReference>
<evidence type="ECO:0000313" key="2">
    <source>
        <dbReference type="EMBL" id="QBZ58946.1"/>
    </source>
</evidence>
<evidence type="ECO:0000313" key="3">
    <source>
        <dbReference type="Proteomes" id="UP000294847"/>
    </source>
</evidence>
<dbReference type="AlphaFoldDB" id="A0A4P7NCA5"/>
<reference evidence="2 3" key="1">
    <citation type="journal article" date="2019" name="Mol. Biol. Evol.">
        <title>Blast fungal genomes show frequent chromosomal changes, gene gains and losses, and effector gene turnover.</title>
        <authorList>
            <person name="Gomez Luciano L.B."/>
            <person name="Jason Tsai I."/>
            <person name="Chuma I."/>
            <person name="Tosa Y."/>
            <person name="Chen Y.H."/>
            <person name="Li J.Y."/>
            <person name="Li M.Y."/>
            <person name="Jade Lu M.Y."/>
            <person name="Nakayashiki H."/>
            <person name="Li W.H."/>
        </authorList>
    </citation>
    <scope>NUCLEOTIDE SEQUENCE [LARGE SCALE GENOMIC DNA]</scope>
    <source>
        <strain evidence="2">MZ5-1-6</strain>
    </source>
</reference>
<protein>
    <submittedName>
        <fullName evidence="2">Uncharacterized protein</fullName>
    </submittedName>
</protein>
<dbReference type="EMBL" id="CP034206">
    <property type="protein sequence ID" value="QBZ58946.1"/>
    <property type="molecule type" value="Genomic_DNA"/>
</dbReference>
<proteinExistence type="predicted"/>
<organism evidence="2 3">
    <name type="scientific">Pyricularia oryzae</name>
    <name type="common">Rice blast fungus</name>
    <name type="synonym">Magnaporthe oryzae</name>
    <dbReference type="NCBI Taxonomy" id="318829"/>
    <lineage>
        <taxon>Eukaryota</taxon>
        <taxon>Fungi</taxon>
        <taxon>Dikarya</taxon>
        <taxon>Ascomycota</taxon>
        <taxon>Pezizomycotina</taxon>
        <taxon>Sordariomycetes</taxon>
        <taxon>Sordariomycetidae</taxon>
        <taxon>Magnaporthales</taxon>
        <taxon>Pyriculariaceae</taxon>
        <taxon>Pyricularia</taxon>
    </lineage>
</organism>
<evidence type="ECO:0000256" key="1">
    <source>
        <dbReference type="SAM" id="MobiDB-lite"/>
    </source>
</evidence>
<accession>A0A4P7NCA5</accession>
<dbReference type="PROSITE" id="PS51257">
    <property type="entry name" value="PROKAR_LIPOPROTEIN"/>
    <property type="match status" value="1"/>
</dbReference>
<sequence length="85" mass="9295">MANITPRTIVAPAAAFTMACLLFTSSCPALYIFSGIKSASSNWADCISRYTRSSIRQAKANAKTNRDAQIRNRPSYPEEPAPPEK</sequence>
<name>A0A4P7NCA5_PYROR</name>